<sequence length="467" mass="50738">MLPRPLRLLLDTNPPGGVVLSSFRSRDPEEGGNPGGRAVGGGQEEEDEEEEEAPVSVWDEEEDGATFTVTSRQYRPLDPLTSISGIEEISELATFHVLQAPLPPPRSSRRLRAGTLEALVRHLLDARTSGADVTFTPALLATHRAFTSTPALFGLVTDRLEALESHPPGELERTTGVAISVLSTWLASHPEDFGSEVKGQLDRLESFLHRTGYAAREGVGGGSADLIRNLRARVDPRAPNLPKPLALPGDSPADPTDVLVFLADHLAEQLTLLDAELFLSLIPSQCLGGLWGHRDRPGHSHLCPSVRATVTQFNKVAGAVVSSVLGATSVGEGPGEVTVRPLRPPQRARLLEKWIRVAEPRFCVLGASQECRLLRNFSSVYAVVSALQSSPIHRLRSAWGEAARDSLRVFSSLCQIFSEEDNYSQSRELLMQEVKLQPSVEPHSKKAPRSGSRGGVSDQWGWEGEAW</sequence>
<reference evidence="6 7" key="1">
    <citation type="submission" date="2016-06" db="EMBL/GenBank/DDBJ databases">
        <title>The Draft Genome Sequence and Annotation of the Desert Woodrat Neotoma lepida.</title>
        <authorList>
            <person name="Campbell M."/>
            <person name="Oakeson K.F."/>
            <person name="Yandell M."/>
            <person name="Halpert J.R."/>
            <person name="Dearing D."/>
        </authorList>
    </citation>
    <scope>NUCLEOTIDE SEQUENCE [LARGE SCALE GENOMIC DNA]</scope>
    <source>
        <strain evidence="6">417</strain>
        <tissue evidence="6">Liver</tissue>
    </source>
</reference>
<feature type="region of interest" description="Disordered" evidence="3">
    <location>
        <begin position="1"/>
        <end position="57"/>
    </location>
</feature>
<protein>
    <recommendedName>
        <fullName evidence="8">Ras-GEF domain-containing protein</fullName>
    </recommendedName>
</protein>
<dbReference type="AlphaFoldDB" id="A0A1A6FVY3"/>
<feature type="region of interest" description="Disordered" evidence="3">
    <location>
        <begin position="439"/>
        <end position="467"/>
    </location>
</feature>
<dbReference type="SMART" id="SM00229">
    <property type="entry name" value="RasGEFN"/>
    <property type="match status" value="1"/>
</dbReference>
<dbReference type="SMART" id="SM00147">
    <property type="entry name" value="RasGEF"/>
    <property type="match status" value="1"/>
</dbReference>
<evidence type="ECO:0000313" key="6">
    <source>
        <dbReference type="EMBL" id="OBS58103.1"/>
    </source>
</evidence>
<dbReference type="STRING" id="56216.A0A1A6FVY3"/>
<evidence type="ECO:0000259" key="5">
    <source>
        <dbReference type="PROSITE" id="PS50212"/>
    </source>
</evidence>
<evidence type="ECO:0000256" key="1">
    <source>
        <dbReference type="ARBA" id="ARBA00022658"/>
    </source>
</evidence>
<keyword evidence="7" id="KW-1185">Reference proteome</keyword>
<dbReference type="PROSITE" id="PS50212">
    <property type="entry name" value="RASGEF_NTER"/>
    <property type="match status" value="1"/>
</dbReference>
<dbReference type="Gene3D" id="1.10.840.10">
    <property type="entry name" value="Ras guanine-nucleotide exchange factors catalytic domain"/>
    <property type="match status" value="1"/>
</dbReference>
<dbReference type="GO" id="GO:0005886">
    <property type="term" value="C:plasma membrane"/>
    <property type="evidence" value="ECO:0007669"/>
    <property type="project" value="TreeGrafter"/>
</dbReference>
<dbReference type="SUPFAM" id="SSF48366">
    <property type="entry name" value="Ras GEF"/>
    <property type="match status" value="1"/>
</dbReference>
<dbReference type="InterPro" id="IPR000651">
    <property type="entry name" value="Ras-like_Gua-exchang_fac_N"/>
</dbReference>
<proteinExistence type="predicted"/>
<dbReference type="OrthoDB" id="26687at2759"/>
<gene>
    <name evidence="6" type="ORF">A6R68_10763</name>
</gene>
<dbReference type="CDD" id="cd00155">
    <property type="entry name" value="RasGEF"/>
    <property type="match status" value="1"/>
</dbReference>
<name>A0A1A6FVY3_NEOLE</name>
<dbReference type="PROSITE" id="PS50009">
    <property type="entry name" value="RASGEF_CAT"/>
    <property type="match status" value="1"/>
</dbReference>
<dbReference type="GO" id="GO:0005085">
    <property type="term" value="F:guanyl-nucleotide exchange factor activity"/>
    <property type="evidence" value="ECO:0007669"/>
    <property type="project" value="UniProtKB-KW"/>
</dbReference>
<dbReference type="Gene3D" id="1.20.870.10">
    <property type="entry name" value="Son of sevenless (SoS) protein Chain: S domain 1"/>
    <property type="match status" value="1"/>
</dbReference>
<dbReference type="GO" id="GO:0007265">
    <property type="term" value="P:Ras protein signal transduction"/>
    <property type="evidence" value="ECO:0007669"/>
    <property type="project" value="TreeGrafter"/>
</dbReference>
<keyword evidence="1 2" id="KW-0344">Guanine-nucleotide releasing factor</keyword>
<dbReference type="CDD" id="cd06224">
    <property type="entry name" value="REM"/>
    <property type="match status" value="1"/>
</dbReference>
<dbReference type="Pfam" id="PF00618">
    <property type="entry name" value="RasGEF_N"/>
    <property type="match status" value="1"/>
</dbReference>
<organism evidence="6 7">
    <name type="scientific">Neotoma lepida</name>
    <name type="common">Desert woodrat</name>
    <dbReference type="NCBI Taxonomy" id="56216"/>
    <lineage>
        <taxon>Eukaryota</taxon>
        <taxon>Metazoa</taxon>
        <taxon>Chordata</taxon>
        <taxon>Craniata</taxon>
        <taxon>Vertebrata</taxon>
        <taxon>Euteleostomi</taxon>
        <taxon>Mammalia</taxon>
        <taxon>Eutheria</taxon>
        <taxon>Euarchontoglires</taxon>
        <taxon>Glires</taxon>
        <taxon>Rodentia</taxon>
        <taxon>Myomorpha</taxon>
        <taxon>Muroidea</taxon>
        <taxon>Cricetidae</taxon>
        <taxon>Neotominae</taxon>
        <taxon>Neotoma</taxon>
    </lineage>
</organism>
<feature type="domain" description="N-terminal Ras-GEF" evidence="5">
    <location>
        <begin position="107"/>
        <end position="231"/>
    </location>
</feature>
<evidence type="ECO:0000256" key="3">
    <source>
        <dbReference type="SAM" id="MobiDB-lite"/>
    </source>
</evidence>
<feature type="compositionally biased region" description="Acidic residues" evidence="3">
    <location>
        <begin position="43"/>
        <end position="57"/>
    </location>
</feature>
<feature type="compositionally biased region" description="Gly residues" evidence="3">
    <location>
        <begin position="32"/>
        <end position="42"/>
    </location>
</feature>
<dbReference type="InterPro" id="IPR036964">
    <property type="entry name" value="RASGEF_cat_dom_sf"/>
</dbReference>
<dbReference type="InterPro" id="IPR001895">
    <property type="entry name" value="RASGEF_cat_dom"/>
</dbReference>
<evidence type="ECO:0008006" key="8">
    <source>
        <dbReference type="Google" id="ProtNLM"/>
    </source>
</evidence>
<evidence type="ECO:0000256" key="2">
    <source>
        <dbReference type="PROSITE-ProRule" id="PRU00168"/>
    </source>
</evidence>
<feature type="domain" description="Ras-GEF" evidence="4">
    <location>
        <begin position="262"/>
        <end position="467"/>
    </location>
</feature>
<dbReference type="EMBL" id="LZPO01116970">
    <property type="protein sequence ID" value="OBS58103.1"/>
    <property type="molecule type" value="Genomic_DNA"/>
</dbReference>
<comment type="caution">
    <text evidence="6">The sequence shown here is derived from an EMBL/GenBank/DDBJ whole genome shotgun (WGS) entry which is preliminary data.</text>
</comment>
<evidence type="ECO:0000259" key="4">
    <source>
        <dbReference type="PROSITE" id="PS50009"/>
    </source>
</evidence>
<dbReference type="PANTHER" id="PTHR23113">
    <property type="entry name" value="GUANINE NUCLEOTIDE EXCHANGE FACTOR"/>
    <property type="match status" value="1"/>
</dbReference>
<accession>A0A1A6FVY3</accession>
<dbReference type="PANTHER" id="PTHR23113:SF350">
    <property type="entry name" value="RAL GUANINE NUCLEOTIDE DISSOCIATION STIMULATOR-LIKE 2 ISOFORM X1"/>
    <property type="match status" value="1"/>
</dbReference>
<dbReference type="Pfam" id="PF00617">
    <property type="entry name" value="RasGEF"/>
    <property type="match status" value="1"/>
</dbReference>
<evidence type="ECO:0000313" key="7">
    <source>
        <dbReference type="Proteomes" id="UP000092124"/>
    </source>
</evidence>
<dbReference type="Proteomes" id="UP000092124">
    <property type="component" value="Unassembled WGS sequence"/>
</dbReference>
<dbReference type="InterPro" id="IPR023578">
    <property type="entry name" value="Ras_GEF_dom_sf"/>
</dbReference>
<dbReference type="InterPro" id="IPR008937">
    <property type="entry name" value="Ras-like_GEF"/>
</dbReference>